<dbReference type="Proteomes" id="UP000309676">
    <property type="component" value="Unassembled WGS sequence"/>
</dbReference>
<dbReference type="InterPro" id="IPR010799">
    <property type="entry name" value="MlrC_C"/>
</dbReference>
<evidence type="ECO:0000259" key="3">
    <source>
        <dbReference type="Pfam" id="PF07364"/>
    </source>
</evidence>
<comment type="caution">
    <text evidence="4">The sequence shown here is derived from an EMBL/GenBank/DDBJ whole genome shotgun (WGS) entry which is preliminary data.</text>
</comment>
<evidence type="ECO:0000313" key="4">
    <source>
        <dbReference type="EMBL" id="TLS54025.1"/>
    </source>
</evidence>
<feature type="domain" description="Microcystin LR degradation protein MlrC N-terminal" evidence="3">
    <location>
        <begin position="193"/>
        <end position="482"/>
    </location>
</feature>
<proteinExistence type="predicted"/>
<sequence length="691" mass="75045">MELFRRGFPHDLEQGQRVCPQGRVRPAEVGRGRFVRGARPVAAARFARRSRELLRRTADGAVLRLVRLSRRAAEDVLRVRSVRTAAPPRRAPGVLCAEGSRGARLLSRENARRRRRGADQPFPLGSSRTDDRADRPSGGGLLRAGALRGSRDRRGADVRADRGGRGFFRVGAEADRPEALGLVCERHPVKRPRVLVGAVIQESNTFSPAKSGMDDFRRHRLLFGDELLTSTTRNELSGFVRVASAAGVELAPTLSANAISSGVFAREAFAELKALLRSRLELAVGSSGPGCDAAYFALHGAMVAEGCDDVEGELIELIRGVIGDVPFVVSLDLHANVTARMAAGVDALVGFRTYPHVDFEETGERSAELLLRMLRSGRRTKTRLRKLPMIVPAENSQSDSGPFFDLWEEARSGEALGESLITSLFPVQPWLDIAEMGCAVVTVGEDEARAEREADRLAELFWRKRHEFQAELHPIDKMVTSALATTGGGGPIVVSDSADSPGAGSTGDSNVVLRELLRQGAQERLTCLLTIVDAPAVAKAIAAGVGSRLELDVGYSMCKEDGEPLRIVGTVRSIGNGDFRLLGGYAKGTIARMGRCVVFDIGRISLLITERATFSGDPSMYRSVGLEPASADLVLVKSANQFRADYTSIAKSIYILDTPGRSPANLHRLSFRKLTRPCFPFDDDFDWRNPG</sequence>
<protein>
    <submittedName>
        <fullName evidence="4">M81 family metallopeptidase</fullName>
    </submittedName>
</protein>
<dbReference type="AlphaFoldDB" id="A0A5R9GP75"/>
<evidence type="ECO:0000313" key="5">
    <source>
        <dbReference type="Proteomes" id="UP000309676"/>
    </source>
</evidence>
<organism evidence="4 5">
    <name type="scientific">Paenibacillus antri</name>
    <dbReference type="NCBI Taxonomy" id="2582848"/>
    <lineage>
        <taxon>Bacteria</taxon>
        <taxon>Bacillati</taxon>
        <taxon>Bacillota</taxon>
        <taxon>Bacilli</taxon>
        <taxon>Bacillales</taxon>
        <taxon>Paenibacillaceae</taxon>
        <taxon>Paenibacillus</taxon>
    </lineage>
</organism>
<name>A0A5R9GP75_9BACL</name>
<feature type="compositionally biased region" description="Basic and acidic residues" evidence="1">
    <location>
        <begin position="149"/>
        <end position="158"/>
    </location>
</feature>
<dbReference type="InterPro" id="IPR015995">
    <property type="entry name" value="MlrC_N"/>
</dbReference>
<keyword evidence="5" id="KW-1185">Reference proteome</keyword>
<dbReference type="EMBL" id="VCIW01000001">
    <property type="protein sequence ID" value="TLS54025.1"/>
    <property type="molecule type" value="Genomic_DNA"/>
</dbReference>
<feature type="domain" description="Microcystin LR degradation protein MlrC C-terminal" evidence="2">
    <location>
        <begin position="494"/>
        <end position="673"/>
    </location>
</feature>
<gene>
    <name evidence="4" type="ORF">FE782_01355</name>
</gene>
<evidence type="ECO:0000256" key="1">
    <source>
        <dbReference type="SAM" id="MobiDB-lite"/>
    </source>
</evidence>
<dbReference type="Pfam" id="PF07364">
    <property type="entry name" value="DUF1485"/>
    <property type="match status" value="1"/>
</dbReference>
<accession>A0A5R9GP75</accession>
<evidence type="ECO:0000259" key="2">
    <source>
        <dbReference type="Pfam" id="PF07171"/>
    </source>
</evidence>
<feature type="region of interest" description="Disordered" evidence="1">
    <location>
        <begin position="106"/>
        <end position="158"/>
    </location>
</feature>
<dbReference type="Pfam" id="PF07171">
    <property type="entry name" value="MlrC_C"/>
    <property type="match status" value="1"/>
</dbReference>
<reference evidence="4 5" key="1">
    <citation type="submission" date="2019-05" db="EMBL/GenBank/DDBJ databases">
        <authorList>
            <person name="Narsing Rao M.P."/>
            <person name="Li W.J."/>
        </authorList>
    </citation>
    <scope>NUCLEOTIDE SEQUENCE [LARGE SCALE GENOMIC DNA]</scope>
    <source>
        <strain evidence="4 5">SYSU_K30003</strain>
    </source>
</reference>